<dbReference type="PANTHER" id="PTHR24096:SF267">
    <property type="entry name" value="MALONATE--COA LIGASE ACSF3, MITOCHONDRIAL"/>
    <property type="match status" value="1"/>
</dbReference>
<dbReference type="AlphaFoldDB" id="X0X7C1"/>
<organism evidence="2">
    <name type="scientific">marine sediment metagenome</name>
    <dbReference type="NCBI Taxonomy" id="412755"/>
    <lineage>
        <taxon>unclassified sequences</taxon>
        <taxon>metagenomes</taxon>
        <taxon>ecological metagenomes</taxon>
    </lineage>
</organism>
<comment type="caution">
    <text evidence="2">The sequence shown here is derived from an EMBL/GenBank/DDBJ whole genome shotgun (WGS) entry which is preliminary data.</text>
</comment>
<sequence length="239" mass="26265">MFWAAGKAGFVLTPINGRLKPREILHIVNDSEARALVVARGYEAVIDEIRPGLLHARHYYSVDPGVEGYSYLGGSAEKYPADAPEVSLTEDDLLWFQYTSGTTGLPKAAMLTQGIAGAIVDICYSAIKDKVHFDQNTKALQLLPSYSFSGAAYDILYQWIGAKTVIMESFDASKMMALIEEHKITDCHIVPVILNFLLESPDFGKYDLSSLVCITYGAAPMPPPLLREGIEKIGPVFMQ</sequence>
<feature type="non-terminal residue" evidence="2">
    <location>
        <position position="239"/>
    </location>
</feature>
<protein>
    <recommendedName>
        <fullName evidence="1">AMP-dependent synthetase/ligase domain-containing protein</fullName>
    </recommendedName>
</protein>
<evidence type="ECO:0000259" key="1">
    <source>
        <dbReference type="Pfam" id="PF00501"/>
    </source>
</evidence>
<dbReference type="InterPro" id="IPR000873">
    <property type="entry name" value="AMP-dep_synth/lig_dom"/>
</dbReference>
<accession>X0X7C1</accession>
<dbReference type="Gene3D" id="3.40.50.980">
    <property type="match status" value="2"/>
</dbReference>
<dbReference type="PANTHER" id="PTHR24096">
    <property type="entry name" value="LONG-CHAIN-FATTY-ACID--COA LIGASE"/>
    <property type="match status" value="1"/>
</dbReference>
<dbReference type="Pfam" id="PF00501">
    <property type="entry name" value="AMP-binding"/>
    <property type="match status" value="1"/>
</dbReference>
<dbReference type="PROSITE" id="PS00455">
    <property type="entry name" value="AMP_BINDING"/>
    <property type="match status" value="1"/>
</dbReference>
<dbReference type="SUPFAM" id="SSF56801">
    <property type="entry name" value="Acetyl-CoA synthetase-like"/>
    <property type="match status" value="1"/>
</dbReference>
<name>X0X7C1_9ZZZZ</name>
<proteinExistence type="predicted"/>
<reference evidence="2" key="1">
    <citation type="journal article" date="2014" name="Front. Microbiol.">
        <title>High frequency of phylogenetically diverse reductive dehalogenase-homologous genes in deep subseafloor sedimentary metagenomes.</title>
        <authorList>
            <person name="Kawai M."/>
            <person name="Futagami T."/>
            <person name="Toyoda A."/>
            <person name="Takaki Y."/>
            <person name="Nishi S."/>
            <person name="Hori S."/>
            <person name="Arai W."/>
            <person name="Tsubouchi T."/>
            <person name="Morono Y."/>
            <person name="Uchiyama I."/>
            <person name="Ito T."/>
            <person name="Fujiyama A."/>
            <person name="Inagaki F."/>
            <person name="Takami H."/>
        </authorList>
    </citation>
    <scope>NUCLEOTIDE SEQUENCE</scope>
    <source>
        <strain evidence="2">Expedition CK06-06</strain>
    </source>
</reference>
<dbReference type="InterPro" id="IPR020845">
    <property type="entry name" value="AMP-binding_CS"/>
</dbReference>
<evidence type="ECO:0000313" key="2">
    <source>
        <dbReference type="EMBL" id="GAG38935.1"/>
    </source>
</evidence>
<feature type="domain" description="AMP-dependent synthetase/ligase" evidence="1">
    <location>
        <begin position="2"/>
        <end position="233"/>
    </location>
</feature>
<gene>
    <name evidence="2" type="ORF">S01H1_69301</name>
</gene>
<dbReference type="EMBL" id="BARS01046006">
    <property type="protein sequence ID" value="GAG38935.1"/>
    <property type="molecule type" value="Genomic_DNA"/>
</dbReference>
<dbReference type="GO" id="GO:0016405">
    <property type="term" value="F:CoA-ligase activity"/>
    <property type="evidence" value="ECO:0007669"/>
    <property type="project" value="TreeGrafter"/>
</dbReference>